<gene>
    <name evidence="2" type="ORF">BU14_0191s0003</name>
</gene>
<sequence length="759" mass="74920">MAAAPATSAPTAGADKSAAAALPTAAVDTQVAATPLSKTAAVGAPAPTAATAAIGAPATTASTAAAGAPEMTTVTSAVPAPAAAMVTAFVGAPAAGTATDAVGAPDTSAVTAAVYGPAAASATAAVDASVDGAVTARNLEGALLAATAVAGSLAGGVSGCTQHTTGFSDMPLSTAPVRPLLASSGGSSAPAAAASSSIAAGTAGGAAAALERAAAAASNRKSPLMRRLAKYVSAITGKGASAVPTAALRALGALVAPAEEAETHLGLGLSVHASGVDTAGNVCFLTLAGKGKYAAPDVLRVLSDVHQFARAGDVLSQDALAHGSRSARLVVSATRTPPVVAPLPVISDEDMELHELMTSPFDEDLPPPVEWQRLARRVFRSRSHAPLHASEETEPSTDSVSAPSTTGMPFLVESILPPPVYMPEQKIEDILRELMGMAAASKLVRNILKVVVILLSATFGVHPRMMQEGLARWWSHRLVVNPDGDGQVVGGRWPLGVSVPLSLLPATQRTRAKKNRAAAPSLRATDAVAASAAAVRPGVAAASAAAAAGRGTHGAHHHVVIAPRPGAVASSGGAAAATCAATNGAVVQGALSGSSVVAARAAARAAATTGPVFSVRPSAHAAMPTGKLGASEASGDSPTKRGRHAAARQRVLAASAALSTFAAVTVAATAAALVPATAHTGQLVSTIGTVSGVDYGPHDLLDAADLQVGHGVVHPSRKVLHGRALSDILVVVLLEGVFNPRYIYTHEVDFPVEPPGVST</sequence>
<name>A0A1X6P711_PORUM</name>
<dbReference type="Proteomes" id="UP000218209">
    <property type="component" value="Unassembled WGS sequence"/>
</dbReference>
<dbReference type="AlphaFoldDB" id="A0A1X6P711"/>
<keyword evidence="3" id="KW-1185">Reference proteome</keyword>
<reference evidence="2 3" key="1">
    <citation type="submission" date="2017-03" db="EMBL/GenBank/DDBJ databases">
        <title>WGS assembly of Porphyra umbilicalis.</title>
        <authorList>
            <person name="Brawley S.H."/>
            <person name="Blouin N.A."/>
            <person name="Ficko-Blean E."/>
            <person name="Wheeler G.L."/>
            <person name="Lohr M."/>
            <person name="Goodson H.V."/>
            <person name="Jenkins J.W."/>
            <person name="Blaby-Haas C.E."/>
            <person name="Helliwell K.E."/>
            <person name="Chan C."/>
            <person name="Marriage T."/>
            <person name="Bhattacharya D."/>
            <person name="Klein A.S."/>
            <person name="Badis Y."/>
            <person name="Brodie J."/>
            <person name="Cao Y."/>
            <person name="Collen J."/>
            <person name="Dittami S.M."/>
            <person name="Gachon C.M."/>
            <person name="Green B.R."/>
            <person name="Karpowicz S."/>
            <person name="Kim J.W."/>
            <person name="Kudahl U."/>
            <person name="Lin S."/>
            <person name="Michel G."/>
            <person name="Mittag M."/>
            <person name="Olson B.J."/>
            <person name="Pangilinan J."/>
            <person name="Peng Y."/>
            <person name="Qiu H."/>
            <person name="Shu S."/>
            <person name="Singer J.T."/>
            <person name="Smith A.G."/>
            <person name="Sprecher B.N."/>
            <person name="Wagner V."/>
            <person name="Wang W."/>
            <person name="Wang Z.-Y."/>
            <person name="Yan J."/>
            <person name="Yarish C."/>
            <person name="Zoeuner-Riek S."/>
            <person name="Zhuang Y."/>
            <person name="Zou Y."/>
            <person name="Lindquist E.A."/>
            <person name="Grimwood J."/>
            <person name="Barry K."/>
            <person name="Rokhsar D.S."/>
            <person name="Schmutz J."/>
            <person name="Stiller J.W."/>
            <person name="Grossman A.R."/>
            <person name="Prochnik S.E."/>
        </authorList>
    </citation>
    <scope>NUCLEOTIDE SEQUENCE [LARGE SCALE GENOMIC DNA]</scope>
    <source>
        <strain evidence="2">4086291</strain>
    </source>
</reference>
<evidence type="ECO:0000256" key="1">
    <source>
        <dbReference type="SAM" id="MobiDB-lite"/>
    </source>
</evidence>
<evidence type="ECO:0000313" key="2">
    <source>
        <dbReference type="EMBL" id="OSX76423.1"/>
    </source>
</evidence>
<evidence type="ECO:0000313" key="3">
    <source>
        <dbReference type="Proteomes" id="UP000218209"/>
    </source>
</evidence>
<feature type="region of interest" description="Disordered" evidence="1">
    <location>
        <begin position="384"/>
        <end position="404"/>
    </location>
</feature>
<proteinExistence type="predicted"/>
<dbReference type="EMBL" id="KV918867">
    <property type="protein sequence ID" value="OSX76423.1"/>
    <property type="molecule type" value="Genomic_DNA"/>
</dbReference>
<organism evidence="2 3">
    <name type="scientific">Porphyra umbilicalis</name>
    <name type="common">Purple laver</name>
    <name type="synonym">Red alga</name>
    <dbReference type="NCBI Taxonomy" id="2786"/>
    <lineage>
        <taxon>Eukaryota</taxon>
        <taxon>Rhodophyta</taxon>
        <taxon>Bangiophyceae</taxon>
        <taxon>Bangiales</taxon>
        <taxon>Bangiaceae</taxon>
        <taxon>Porphyra</taxon>
    </lineage>
</organism>
<feature type="region of interest" description="Disordered" evidence="1">
    <location>
        <begin position="623"/>
        <end position="645"/>
    </location>
</feature>
<protein>
    <submittedName>
        <fullName evidence="2">Uncharacterized protein</fullName>
    </submittedName>
</protein>
<accession>A0A1X6P711</accession>